<dbReference type="CDD" id="cd00093">
    <property type="entry name" value="HTH_XRE"/>
    <property type="match status" value="1"/>
</dbReference>
<dbReference type="EMBL" id="AP025635">
    <property type="protein sequence ID" value="BDG68914.1"/>
    <property type="molecule type" value="Genomic_DNA"/>
</dbReference>
<dbReference type="SMART" id="SM00530">
    <property type="entry name" value="HTH_XRE"/>
    <property type="match status" value="1"/>
</dbReference>
<gene>
    <name evidence="3" type="ORF">ENLAB_24780</name>
</gene>
<proteinExistence type="predicted"/>
<accession>A0ABM7XUV6</accession>
<dbReference type="PROSITE" id="PS50943">
    <property type="entry name" value="HTH_CROC1"/>
    <property type="match status" value="1"/>
</dbReference>
<dbReference type="Proteomes" id="UP000831692">
    <property type="component" value="Chromosome"/>
</dbReference>
<dbReference type="InterPro" id="IPR050807">
    <property type="entry name" value="TransReg_Diox_bact_type"/>
</dbReference>
<dbReference type="SUPFAM" id="SSF47413">
    <property type="entry name" value="lambda repressor-like DNA-binding domains"/>
    <property type="match status" value="1"/>
</dbReference>
<dbReference type="InterPro" id="IPR010982">
    <property type="entry name" value="Lambda_DNA-bd_dom_sf"/>
</dbReference>
<protein>
    <recommendedName>
        <fullName evidence="2">HTH cro/C1-type domain-containing protein</fullName>
    </recommendedName>
</protein>
<name>A0ABM7XUV6_9ENTE</name>
<dbReference type="Gene3D" id="1.10.260.40">
    <property type="entry name" value="lambda repressor-like DNA-binding domains"/>
    <property type="match status" value="1"/>
</dbReference>
<dbReference type="RefSeq" id="WP_244351345.1">
    <property type="nucleotide sequence ID" value="NZ_AP025635.1"/>
</dbReference>
<organism evidence="3 4">
    <name type="scientific">Enterococcus innesii</name>
    <dbReference type="NCBI Taxonomy" id="2839759"/>
    <lineage>
        <taxon>Bacteria</taxon>
        <taxon>Bacillati</taxon>
        <taxon>Bacillota</taxon>
        <taxon>Bacilli</taxon>
        <taxon>Lactobacillales</taxon>
        <taxon>Enterococcaceae</taxon>
        <taxon>Enterococcus</taxon>
    </lineage>
</organism>
<keyword evidence="1" id="KW-0238">DNA-binding</keyword>
<dbReference type="PANTHER" id="PTHR46797">
    <property type="entry name" value="HTH-TYPE TRANSCRIPTIONAL REGULATOR"/>
    <property type="match status" value="1"/>
</dbReference>
<sequence length="84" mass="10020">MREWLIKSREERGMTQDQVAKDADIERTYYNMIERGKRRPSVDVAKRIGQVLQFEWTSFFTPECNETTRIGEQKNLVQHKEGTQ</sequence>
<evidence type="ECO:0000256" key="1">
    <source>
        <dbReference type="ARBA" id="ARBA00023125"/>
    </source>
</evidence>
<keyword evidence="4" id="KW-1185">Reference proteome</keyword>
<reference evidence="3 4" key="1">
    <citation type="submission" date="2022-03" db="EMBL/GenBank/DDBJ databases">
        <title>Complete genome sequence of Enterococcus innesii DB-1.</title>
        <authorList>
            <person name="Fukuda D."/>
            <person name="Nolasco-Hipolito C."/>
        </authorList>
    </citation>
    <scope>NUCLEOTIDE SEQUENCE [LARGE SCALE GENOMIC DNA]</scope>
    <source>
        <strain evidence="3 4">DB-1</strain>
    </source>
</reference>
<dbReference type="Pfam" id="PF01381">
    <property type="entry name" value="HTH_3"/>
    <property type="match status" value="1"/>
</dbReference>
<evidence type="ECO:0000259" key="2">
    <source>
        <dbReference type="PROSITE" id="PS50943"/>
    </source>
</evidence>
<feature type="domain" description="HTH cro/C1-type" evidence="2">
    <location>
        <begin position="5"/>
        <end position="59"/>
    </location>
</feature>
<dbReference type="GeneID" id="83458486"/>
<evidence type="ECO:0000313" key="4">
    <source>
        <dbReference type="Proteomes" id="UP000831692"/>
    </source>
</evidence>
<dbReference type="PANTHER" id="PTHR46797:SF1">
    <property type="entry name" value="METHYLPHOSPHONATE SYNTHASE"/>
    <property type="match status" value="1"/>
</dbReference>
<dbReference type="InterPro" id="IPR001387">
    <property type="entry name" value="Cro/C1-type_HTH"/>
</dbReference>
<evidence type="ECO:0000313" key="3">
    <source>
        <dbReference type="EMBL" id="BDG68914.1"/>
    </source>
</evidence>